<evidence type="ECO:0000256" key="1">
    <source>
        <dbReference type="ARBA" id="ARBA00010790"/>
    </source>
</evidence>
<dbReference type="RefSeq" id="WP_174403733.1">
    <property type="nucleotide sequence ID" value="NZ_BLVO01000004.1"/>
</dbReference>
<dbReference type="GO" id="GO:0016614">
    <property type="term" value="F:oxidoreductase activity, acting on CH-OH group of donors"/>
    <property type="evidence" value="ECO:0007669"/>
    <property type="project" value="InterPro"/>
</dbReference>
<dbReference type="AlphaFoldDB" id="A0A7J0BED3"/>
<dbReference type="GO" id="GO:0050660">
    <property type="term" value="F:flavin adenine dinucleotide binding"/>
    <property type="evidence" value="ECO:0007669"/>
    <property type="project" value="InterPro"/>
</dbReference>
<dbReference type="InterPro" id="IPR007867">
    <property type="entry name" value="GMC_OxRtase_C"/>
</dbReference>
<sequence>MAKELKKVNVVTVGVGFMGGVTLAECAKAGLSVVGLERGAPRGLEDFLEIHDEWRYAINYGLMQDLSKETITFRNSESMPALPMRRLGSFCLGDGLGGAGVHWNAMNYRFKPYDFQIKTLTEERYGKNKIGPDYQLQDYPLTYDEMEPYFTQFEYAIGVSGTPGPFDGKRSKPWPMPPLAKTPAMKLFEESTKNLGYHPYPIPAAIASEPYTTSDGMQLNPCQYCGYCERFACEYDAKAQPTNTFIPAAMKTGNCEIRCHCNVVEILHKNGKASGVRYVNTLTQEEFIQPADVVVLSSYVLNNAKLLMTSKIGTMYDPKTGKGTLGKGYCYQITPGASVFLKEPLNLYAGAGALGMVIDDFNADAFDHSNLDFIHGGSIALAQTGKRPIGTNPTPSGTPRWGADFKKQSTHYFNRTLGVGSQGASMPHKHNFLDLDPTYKDAYGLPLLRMTYNFTDHDKALFSFISKKIEEIVKGMNPESIAVKGMIKDYNIVPYQTTHNTGGTITGKSPEDSVVNSYMQHWDAENLFVVGAGNFTHNGGCNPTGTVGALAFRCAEGIIKYARKGGMLA</sequence>
<keyword evidence="3" id="KW-0274">FAD</keyword>
<dbReference type="Pfam" id="PF05199">
    <property type="entry name" value="GMC_oxred_C"/>
    <property type="match status" value="1"/>
</dbReference>
<dbReference type="Gene3D" id="3.50.50.60">
    <property type="entry name" value="FAD/NAD(P)-binding domain"/>
    <property type="match status" value="2"/>
</dbReference>
<organism evidence="7 8">
    <name type="scientific">Desulfovibrio subterraneus</name>
    <dbReference type="NCBI Taxonomy" id="2718620"/>
    <lineage>
        <taxon>Bacteria</taxon>
        <taxon>Pseudomonadati</taxon>
        <taxon>Thermodesulfobacteriota</taxon>
        <taxon>Desulfovibrionia</taxon>
        <taxon>Desulfovibrionales</taxon>
        <taxon>Desulfovibrionaceae</taxon>
        <taxon>Desulfovibrio</taxon>
    </lineage>
</organism>
<keyword evidence="8" id="KW-1185">Reference proteome</keyword>
<evidence type="ECO:0000259" key="5">
    <source>
        <dbReference type="Pfam" id="PF00732"/>
    </source>
</evidence>
<dbReference type="SUPFAM" id="SSF54373">
    <property type="entry name" value="FAD-linked reductases, C-terminal domain"/>
    <property type="match status" value="1"/>
</dbReference>
<dbReference type="InterPro" id="IPR036188">
    <property type="entry name" value="FAD/NAD-bd_sf"/>
</dbReference>
<keyword evidence="2" id="KW-0285">Flavoprotein</keyword>
<protein>
    <submittedName>
        <fullName evidence="7">GMC family oxidoreductase</fullName>
    </submittedName>
</protein>
<dbReference type="EMBL" id="BLVO01000004">
    <property type="protein sequence ID" value="GFM32059.1"/>
    <property type="molecule type" value="Genomic_DNA"/>
</dbReference>
<comment type="similarity">
    <text evidence="1">Belongs to the GMC oxidoreductase family.</text>
</comment>
<dbReference type="PANTHER" id="PTHR46056">
    <property type="entry name" value="LONG-CHAIN-ALCOHOL OXIDASE"/>
    <property type="match status" value="1"/>
</dbReference>
<evidence type="ECO:0000259" key="6">
    <source>
        <dbReference type="Pfam" id="PF05199"/>
    </source>
</evidence>
<evidence type="ECO:0000256" key="3">
    <source>
        <dbReference type="ARBA" id="ARBA00022827"/>
    </source>
</evidence>
<reference evidence="7 8" key="1">
    <citation type="submission" date="2020-05" db="EMBL/GenBank/DDBJ databases">
        <title>Draft genome sequence of Desulfovibrio sp. strain HN2T.</title>
        <authorList>
            <person name="Ueno A."/>
            <person name="Tamazawa S."/>
            <person name="Tamamura S."/>
            <person name="Murakami T."/>
            <person name="Kiyama T."/>
            <person name="Inomata H."/>
            <person name="Amano Y."/>
            <person name="Miyakawa K."/>
            <person name="Tamaki H."/>
            <person name="Naganuma T."/>
            <person name="Kaneko K."/>
        </authorList>
    </citation>
    <scope>NUCLEOTIDE SEQUENCE [LARGE SCALE GENOMIC DNA]</scope>
    <source>
        <strain evidence="7 8">HN2</strain>
    </source>
</reference>
<feature type="domain" description="Glucose-methanol-choline oxidoreductase N-terminal" evidence="5">
    <location>
        <begin position="219"/>
        <end position="322"/>
    </location>
</feature>
<accession>A0A7J0BED3</accession>
<dbReference type="SUPFAM" id="SSF51905">
    <property type="entry name" value="FAD/NAD(P)-binding domain"/>
    <property type="match status" value="1"/>
</dbReference>
<dbReference type="Proteomes" id="UP000503840">
    <property type="component" value="Unassembled WGS sequence"/>
</dbReference>
<name>A0A7J0BED3_9BACT</name>
<keyword evidence="4" id="KW-0560">Oxidoreductase</keyword>
<dbReference type="Pfam" id="PF00732">
    <property type="entry name" value="GMC_oxred_N"/>
    <property type="match status" value="1"/>
</dbReference>
<evidence type="ECO:0000256" key="4">
    <source>
        <dbReference type="ARBA" id="ARBA00023002"/>
    </source>
</evidence>
<evidence type="ECO:0000256" key="2">
    <source>
        <dbReference type="ARBA" id="ARBA00022630"/>
    </source>
</evidence>
<feature type="domain" description="Glucose-methanol-choline oxidoreductase C-terminal" evidence="6">
    <location>
        <begin position="427"/>
        <end position="551"/>
    </location>
</feature>
<comment type="caution">
    <text evidence="7">The sequence shown here is derived from an EMBL/GenBank/DDBJ whole genome shotgun (WGS) entry which is preliminary data.</text>
</comment>
<dbReference type="PANTHER" id="PTHR46056:SF12">
    <property type="entry name" value="LONG-CHAIN-ALCOHOL OXIDASE"/>
    <property type="match status" value="1"/>
</dbReference>
<dbReference type="InterPro" id="IPR000172">
    <property type="entry name" value="GMC_OxRdtase_N"/>
</dbReference>
<proteinExistence type="inferred from homology"/>
<evidence type="ECO:0000313" key="7">
    <source>
        <dbReference type="EMBL" id="GFM32059.1"/>
    </source>
</evidence>
<gene>
    <name evidence="7" type="ORF">DSM101010T_04240</name>
</gene>
<evidence type="ECO:0000313" key="8">
    <source>
        <dbReference type="Proteomes" id="UP000503840"/>
    </source>
</evidence>